<dbReference type="CDD" id="cd07067">
    <property type="entry name" value="HP_PGM_like"/>
    <property type="match status" value="1"/>
</dbReference>
<gene>
    <name evidence="2" type="ORF">KCG49_13395</name>
</gene>
<dbReference type="Pfam" id="PF12893">
    <property type="entry name" value="Lumazine_bd_2"/>
    <property type="match status" value="1"/>
</dbReference>
<organism evidence="2 3">
    <name type="scientific">Winogradskyella luteola</name>
    <dbReference type="NCBI Taxonomy" id="2828330"/>
    <lineage>
        <taxon>Bacteria</taxon>
        <taxon>Pseudomonadati</taxon>
        <taxon>Bacteroidota</taxon>
        <taxon>Flavobacteriia</taxon>
        <taxon>Flavobacteriales</taxon>
        <taxon>Flavobacteriaceae</taxon>
        <taxon>Winogradskyella</taxon>
    </lineage>
</organism>
<dbReference type="RefSeq" id="WP_218547202.1">
    <property type="nucleotide sequence ID" value="NZ_JAGSPD010000012.1"/>
</dbReference>
<evidence type="ECO:0000313" key="2">
    <source>
        <dbReference type="EMBL" id="MBV7270185.1"/>
    </source>
</evidence>
<feature type="chain" id="PRO_5040809692" evidence="1">
    <location>
        <begin position="19"/>
        <end position="298"/>
    </location>
</feature>
<dbReference type="AlphaFoldDB" id="A0A9X1FCB3"/>
<reference evidence="2" key="1">
    <citation type="submission" date="2021-04" db="EMBL/GenBank/DDBJ databases">
        <authorList>
            <person name="Pira H."/>
            <person name="Risdian C."/>
            <person name="Wink J."/>
        </authorList>
    </citation>
    <scope>NUCLEOTIDE SEQUENCE</scope>
    <source>
        <strain evidence="2">WHY3</strain>
    </source>
</reference>
<name>A0A9X1FCB3_9FLAO</name>
<accession>A0A9X1FCB3</accession>
<dbReference type="Pfam" id="PF00300">
    <property type="entry name" value="His_Phos_1"/>
    <property type="match status" value="1"/>
</dbReference>
<protein>
    <submittedName>
        <fullName evidence="2">Histidine phosphatase family protein</fullName>
    </submittedName>
</protein>
<dbReference type="EMBL" id="JAGSPD010000012">
    <property type="protein sequence ID" value="MBV7270185.1"/>
    <property type="molecule type" value="Genomic_DNA"/>
</dbReference>
<dbReference type="InterPro" id="IPR039437">
    <property type="entry name" value="FrzH/put_lumazine-bd"/>
</dbReference>
<sequence>MKSFLVTLSLLVSLTVFAQDKSSDKAQIEITLNNYIDGFYQGDTTKLKAALKPRLHKFGYWKNKDTGAYEYYDQLTYENALKMAQNTKEKGKIRTETKMRSVKVLEISNHIAAAKVTGFWGLDYVLLSKDEGKWMIEQVIWEGPFEDKFKEDDKTTTYYLIRHAEKDRSDKDDRDPHLTEAGQKRAENWANVLKDVKFNMVYSTDYNRTKETAIPTAKANNLELTLYDPNNMDGKAFMKATKGKTVLVVGHSNTTPMFANALAGDKKYDQISDDNNANLYIVTVTGDSKTATLLKVIN</sequence>
<keyword evidence="3" id="KW-1185">Reference proteome</keyword>
<dbReference type="Proteomes" id="UP001138894">
    <property type="component" value="Unassembled WGS sequence"/>
</dbReference>
<comment type="caution">
    <text evidence="2">The sequence shown here is derived from an EMBL/GenBank/DDBJ whole genome shotgun (WGS) entry which is preliminary data.</text>
</comment>
<feature type="signal peptide" evidence="1">
    <location>
        <begin position="1"/>
        <end position="18"/>
    </location>
</feature>
<dbReference type="InterPro" id="IPR013078">
    <property type="entry name" value="His_Pase_superF_clade-1"/>
</dbReference>
<proteinExistence type="predicted"/>
<evidence type="ECO:0000313" key="3">
    <source>
        <dbReference type="Proteomes" id="UP001138894"/>
    </source>
</evidence>
<evidence type="ECO:0000256" key="1">
    <source>
        <dbReference type="SAM" id="SignalP"/>
    </source>
</evidence>
<keyword evidence="1" id="KW-0732">Signal</keyword>